<evidence type="ECO:0000313" key="2">
    <source>
        <dbReference type="Proteomes" id="UP001611383"/>
    </source>
</evidence>
<dbReference type="RefSeq" id="WP_395806043.1">
    <property type="nucleotide sequence ID" value="NZ_CP043494.1"/>
</dbReference>
<organism evidence="1 2">
    <name type="scientific">Archangium minus</name>
    <dbReference type="NCBI Taxonomy" id="83450"/>
    <lineage>
        <taxon>Bacteria</taxon>
        <taxon>Pseudomonadati</taxon>
        <taxon>Myxococcota</taxon>
        <taxon>Myxococcia</taxon>
        <taxon>Myxococcales</taxon>
        <taxon>Cystobacterineae</taxon>
        <taxon>Archangiaceae</taxon>
        <taxon>Archangium</taxon>
    </lineage>
</organism>
<evidence type="ECO:0000313" key="1">
    <source>
        <dbReference type="EMBL" id="WNG48475.1"/>
    </source>
</evidence>
<protein>
    <submittedName>
        <fullName evidence="1">DUF3396 domain-containing protein</fullName>
    </submittedName>
</protein>
<dbReference type="InterPro" id="IPR021815">
    <property type="entry name" value="TsiV"/>
</dbReference>
<dbReference type="Proteomes" id="UP001611383">
    <property type="component" value="Chromosome"/>
</dbReference>
<gene>
    <name evidence="1" type="ORF">F0U60_33410</name>
</gene>
<name>A0ABY9WZB4_9BACT</name>
<proteinExistence type="predicted"/>
<dbReference type="Pfam" id="PF11876">
    <property type="entry name" value="TsiV"/>
    <property type="match status" value="1"/>
</dbReference>
<reference evidence="1 2" key="1">
    <citation type="submission" date="2019-08" db="EMBL/GenBank/DDBJ databases">
        <title>Archangium and Cystobacter genomes.</title>
        <authorList>
            <person name="Chen I.-C.K."/>
            <person name="Wielgoss S."/>
        </authorList>
    </citation>
    <scope>NUCLEOTIDE SEQUENCE [LARGE SCALE GENOMIC DNA]</scope>
    <source>
        <strain evidence="1 2">Cbm 6</strain>
    </source>
</reference>
<accession>A0ABY9WZB4</accession>
<sequence>MSEYCPRIRVYGPAGYSILRDSLNLSFYIRHPHPEIVRGVLHSLDIYLNEVGPGALGTYADHEGEIQELDDTGWKRIRRELLEEEWPGIRLYDDYSSREDRYGFEYLGKPLGTPALDDEPNASCAVSFWLPTEYLEEHGPDRLRELALELAAPLPFCFGQVGFAFNGQKSLIGIKDRIRELCFRHPGMDIPEPSWHSWKLGTRVRGPSWLTFLGQPVLGELGGAAGLRSRLSSPGTTVQEMEGERAVVTLGPWPDAGDTEQGRTLPAYRELARVLEPWLYHEKLSWGLDFPPEDLRRWERRFLD</sequence>
<keyword evidence="2" id="KW-1185">Reference proteome</keyword>
<dbReference type="EMBL" id="CP043494">
    <property type="protein sequence ID" value="WNG48475.1"/>
    <property type="molecule type" value="Genomic_DNA"/>
</dbReference>